<dbReference type="InterPro" id="IPR006680">
    <property type="entry name" value="Amidohydro-rel"/>
</dbReference>
<dbReference type="Pfam" id="PF04909">
    <property type="entry name" value="Amidohydro_2"/>
    <property type="match status" value="1"/>
</dbReference>
<dbReference type="GO" id="GO:0016831">
    <property type="term" value="F:carboxy-lyase activity"/>
    <property type="evidence" value="ECO:0007669"/>
    <property type="project" value="InterPro"/>
</dbReference>
<keyword evidence="1" id="KW-0456">Lyase</keyword>
<name>A0A1X1ZF70_9MYCO</name>
<protein>
    <recommendedName>
        <fullName evidence="2">Amidohydrolase-related domain-containing protein</fullName>
    </recommendedName>
</protein>
<dbReference type="EMBL" id="LQPJ01000116">
    <property type="protein sequence ID" value="ORW21972.1"/>
    <property type="molecule type" value="Genomic_DNA"/>
</dbReference>
<dbReference type="GO" id="GO:0016787">
    <property type="term" value="F:hydrolase activity"/>
    <property type="evidence" value="ECO:0007669"/>
    <property type="project" value="InterPro"/>
</dbReference>
<feature type="domain" description="Amidohydrolase-related" evidence="2">
    <location>
        <begin position="46"/>
        <end position="245"/>
    </location>
</feature>
<dbReference type="Gene3D" id="3.20.20.140">
    <property type="entry name" value="Metal-dependent hydrolases"/>
    <property type="match status" value="1"/>
</dbReference>
<dbReference type="InterPro" id="IPR032466">
    <property type="entry name" value="Metal_Hydrolase"/>
</dbReference>
<dbReference type="Proteomes" id="UP000193529">
    <property type="component" value="Unassembled WGS sequence"/>
</dbReference>
<gene>
    <name evidence="3" type="ORF">AWC19_13555</name>
</gene>
<proteinExistence type="predicted"/>
<dbReference type="PANTHER" id="PTHR21240">
    <property type="entry name" value="2-AMINO-3-CARBOXYLMUCONATE-6-SEMIALDEHYDE DECARBOXYLASE"/>
    <property type="match status" value="1"/>
</dbReference>
<evidence type="ECO:0000256" key="1">
    <source>
        <dbReference type="ARBA" id="ARBA00023239"/>
    </source>
</evidence>
<dbReference type="PANTHER" id="PTHR21240:SF19">
    <property type="entry name" value="CATALYTIC_ HYDROLASE"/>
    <property type="match status" value="1"/>
</dbReference>
<dbReference type="InterPro" id="IPR032465">
    <property type="entry name" value="ACMSD"/>
</dbReference>
<sequence length="247" mass="27705">MESRLVGRTAGEFVDYMNDSGVDVVLVPSVKMRAYNTGRMIWDVPDQEVAELTAAAPDRIMGLCGINPTEGMDGVRRLERCIRDAKFVGAHLHTYGFGIPLNDRRYYPYYAKCVEMDVPIVMQVGHSAELMPSHLGRPILLDEIALDMPELKIVAAHTGWPWVEELIALAWKHRNIFIGTSAHHPRYWDQDLLRFANGRGRGKVLFGTDFPVVEYGEALQAIEELDLKPDARDLLLGGAARTLFKIG</sequence>
<evidence type="ECO:0000259" key="2">
    <source>
        <dbReference type="Pfam" id="PF04909"/>
    </source>
</evidence>
<evidence type="ECO:0000313" key="3">
    <source>
        <dbReference type="EMBL" id="ORW21972.1"/>
    </source>
</evidence>
<organism evidence="3 4">
    <name type="scientific">Mycobacterium palustre</name>
    <dbReference type="NCBI Taxonomy" id="153971"/>
    <lineage>
        <taxon>Bacteria</taxon>
        <taxon>Bacillati</taxon>
        <taxon>Actinomycetota</taxon>
        <taxon>Actinomycetes</taxon>
        <taxon>Mycobacteriales</taxon>
        <taxon>Mycobacteriaceae</taxon>
        <taxon>Mycobacterium</taxon>
        <taxon>Mycobacterium simiae complex</taxon>
    </lineage>
</organism>
<keyword evidence="4" id="KW-1185">Reference proteome</keyword>
<reference evidence="3 4" key="1">
    <citation type="submission" date="2016-01" db="EMBL/GenBank/DDBJ databases">
        <title>The new phylogeny of the genus Mycobacterium.</title>
        <authorList>
            <person name="Tarcisio F."/>
            <person name="Conor M."/>
            <person name="Antonella G."/>
            <person name="Elisabetta G."/>
            <person name="Giulia F.S."/>
            <person name="Sara T."/>
            <person name="Anna F."/>
            <person name="Clotilde B."/>
            <person name="Roberto B."/>
            <person name="Veronica D.S."/>
            <person name="Fabio R."/>
            <person name="Monica P."/>
            <person name="Olivier J."/>
            <person name="Enrico T."/>
            <person name="Nicola S."/>
        </authorList>
    </citation>
    <scope>NUCLEOTIDE SEQUENCE [LARGE SCALE GENOMIC DNA]</scope>
    <source>
        <strain evidence="3 4">DSM 44572</strain>
    </source>
</reference>
<comment type="caution">
    <text evidence="3">The sequence shown here is derived from an EMBL/GenBank/DDBJ whole genome shotgun (WGS) entry which is preliminary data.</text>
</comment>
<evidence type="ECO:0000313" key="4">
    <source>
        <dbReference type="Proteomes" id="UP000193529"/>
    </source>
</evidence>
<dbReference type="AlphaFoldDB" id="A0A1X1ZF70"/>
<accession>A0A1X1ZF70</accession>
<dbReference type="SUPFAM" id="SSF51556">
    <property type="entry name" value="Metallo-dependent hydrolases"/>
    <property type="match status" value="1"/>
</dbReference>
<dbReference type="STRING" id="153971.AWC19_13555"/>